<comment type="caution">
    <text evidence="2">The sequence shown here is derived from an EMBL/GenBank/DDBJ whole genome shotgun (WGS) entry which is preliminary data.</text>
</comment>
<sequence length="80" mass="8875">MSEYSDTDLSDAMEQEQVDQSTAEPIEPTGHVAIDEALERLARLNDLEITSHPQEFDAIHRVLRESLANAGRDGDLPESP</sequence>
<reference evidence="2" key="1">
    <citation type="submission" date="2019-09" db="EMBL/GenBank/DDBJ databases">
        <authorList>
            <person name="Li J."/>
        </authorList>
    </citation>
    <scope>NUCLEOTIDE SEQUENCE [LARGE SCALE GENOMIC DNA]</scope>
    <source>
        <strain evidence="2">JCM 14732</strain>
    </source>
</reference>
<keyword evidence="3" id="KW-1185">Reference proteome</keyword>
<feature type="compositionally biased region" description="Acidic residues" evidence="1">
    <location>
        <begin position="1"/>
        <end position="17"/>
    </location>
</feature>
<protein>
    <submittedName>
        <fullName evidence="2">Uncharacterized protein</fullName>
    </submittedName>
</protein>
<accession>A0A5M4FH87</accession>
<organism evidence="2 3">
    <name type="scientific">Aeromicrobium ginsengisoli</name>
    <dbReference type="NCBI Taxonomy" id="363867"/>
    <lineage>
        <taxon>Bacteria</taxon>
        <taxon>Bacillati</taxon>
        <taxon>Actinomycetota</taxon>
        <taxon>Actinomycetes</taxon>
        <taxon>Propionibacteriales</taxon>
        <taxon>Nocardioidaceae</taxon>
        <taxon>Aeromicrobium</taxon>
    </lineage>
</organism>
<proteinExistence type="predicted"/>
<gene>
    <name evidence="2" type="ORF">ESP70_000725</name>
</gene>
<feature type="region of interest" description="Disordered" evidence="1">
    <location>
        <begin position="1"/>
        <end position="30"/>
    </location>
</feature>
<evidence type="ECO:0000313" key="2">
    <source>
        <dbReference type="EMBL" id="KAA1399332.1"/>
    </source>
</evidence>
<dbReference type="OrthoDB" id="3748418at2"/>
<evidence type="ECO:0000256" key="1">
    <source>
        <dbReference type="SAM" id="MobiDB-lite"/>
    </source>
</evidence>
<dbReference type="RefSeq" id="WP_149687479.1">
    <property type="nucleotide sequence ID" value="NZ_SDPQ02000001.1"/>
</dbReference>
<dbReference type="AlphaFoldDB" id="A0A5M4FH87"/>
<dbReference type="EMBL" id="SDPQ02000001">
    <property type="protein sequence ID" value="KAA1399332.1"/>
    <property type="molecule type" value="Genomic_DNA"/>
</dbReference>
<dbReference type="Proteomes" id="UP000380867">
    <property type="component" value="Unassembled WGS sequence"/>
</dbReference>
<name>A0A5M4FH87_9ACTN</name>
<evidence type="ECO:0000313" key="3">
    <source>
        <dbReference type="Proteomes" id="UP000380867"/>
    </source>
</evidence>